<feature type="region of interest" description="Disordered" evidence="1">
    <location>
        <begin position="248"/>
        <end position="268"/>
    </location>
</feature>
<dbReference type="EMBL" id="CAJHNJ030000023">
    <property type="protein sequence ID" value="CAG9120162.1"/>
    <property type="molecule type" value="Genomic_DNA"/>
</dbReference>
<feature type="compositionally biased region" description="Basic residues" evidence="1">
    <location>
        <begin position="196"/>
        <end position="205"/>
    </location>
</feature>
<keyword evidence="3" id="KW-1185">Reference proteome</keyword>
<comment type="caution">
    <text evidence="2">The sequence shown here is derived from an EMBL/GenBank/DDBJ whole genome shotgun (WGS) entry which is preliminary data.</text>
</comment>
<organism evidence="2 3">
    <name type="scientific">Plutella xylostella</name>
    <name type="common">Diamondback moth</name>
    <name type="synonym">Plutella maculipennis</name>
    <dbReference type="NCBI Taxonomy" id="51655"/>
    <lineage>
        <taxon>Eukaryota</taxon>
        <taxon>Metazoa</taxon>
        <taxon>Ecdysozoa</taxon>
        <taxon>Arthropoda</taxon>
        <taxon>Hexapoda</taxon>
        <taxon>Insecta</taxon>
        <taxon>Pterygota</taxon>
        <taxon>Neoptera</taxon>
        <taxon>Endopterygota</taxon>
        <taxon>Lepidoptera</taxon>
        <taxon>Glossata</taxon>
        <taxon>Ditrysia</taxon>
        <taxon>Yponomeutoidea</taxon>
        <taxon>Plutellidae</taxon>
        <taxon>Plutella</taxon>
    </lineage>
</organism>
<feature type="compositionally biased region" description="Polar residues" evidence="1">
    <location>
        <begin position="761"/>
        <end position="771"/>
    </location>
</feature>
<feature type="compositionally biased region" description="Basic and acidic residues" evidence="1">
    <location>
        <begin position="164"/>
        <end position="179"/>
    </location>
</feature>
<name>A0A8S4EZU0_PLUXY</name>
<feature type="compositionally biased region" description="Acidic residues" evidence="1">
    <location>
        <begin position="672"/>
        <end position="686"/>
    </location>
</feature>
<feature type="compositionally biased region" description="Basic and acidic residues" evidence="1">
    <location>
        <begin position="450"/>
        <end position="467"/>
    </location>
</feature>
<feature type="compositionally biased region" description="Low complexity" evidence="1">
    <location>
        <begin position="211"/>
        <end position="224"/>
    </location>
</feature>
<evidence type="ECO:0000256" key="1">
    <source>
        <dbReference type="SAM" id="MobiDB-lite"/>
    </source>
</evidence>
<feature type="compositionally biased region" description="Polar residues" evidence="1">
    <location>
        <begin position="527"/>
        <end position="539"/>
    </location>
</feature>
<feature type="compositionally biased region" description="Low complexity" evidence="1">
    <location>
        <begin position="44"/>
        <end position="54"/>
    </location>
</feature>
<feature type="compositionally biased region" description="Basic and acidic residues" evidence="1">
    <location>
        <begin position="990"/>
        <end position="1000"/>
    </location>
</feature>
<feature type="region of interest" description="Disordered" evidence="1">
    <location>
        <begin position="129"/>
        <end position="228"/>
    </location>
</feature>
<reference evidence="2" key="1">
    <citation type="submission" date="2020-11" db="EMBL/GenBank/DDBJ databases">
        <authorList>
            <person name="Whiteford S."/>
        </authorList>
    </citation>
    <scope>NUCLEOTIDE SEQUENCE</scope>
</reference>
<protein>
    <submittedName>
        <fullName evidence="2">(diamondback moth) hypothetical protein</fullName>
    </submittedName>
</protein>
<feature type="compositionally biased region" description="Basic and acidic residues" evidence="1">
    <location>
        <begin position="248"/>
        <end position="261"/>
    </location>
</feature>
<feature type="compositionally biased region" description="Basic and acidic residues" evidence="1">
    <location>
        <begin position="356"/>
        <end position="392"/>
    </location>
</feature>
<feature type="compositionally biased region" description="Basic residues" evidence="1">
    <location>
        <begin position="707"/>
        <end position="725"/>
    </location>
</feature>
<dbReference type="Proteomes" id="UP000653454">
    <property type="component" value="Unassembled WGS sequence"/>
</dbReference>
<sequence length="1032" mass="115309">MSLYCRVRRRRTERDVAATRRRHVPRQLLGISSKRVCAIIDGAEPPSDTSSSESDSSKSSKTEPEVLETISLDSETDASSSRASKKRHKKKHHKKTKSTAPAAPAAPARPADTVPELLELQARARALRAHLSHSAEAPAASAESSDEVVVKEEAPPVLEISSDEDTKPKVERETVEKPPDPPPPPPKPAAAEATGHKKKKKKKQKTKEVEVPPAVEPETNTVITDNDDVVVIDEDDAEETGAVAEKLPEKPTEVEKEKQTEIDTESEPDYRITVPQNIPAARKISMNKNNVVISVPNVKGNDARVASIVKNVKKLNSFVTKVKKTPKLHSKVVIPADKHSDIDKDKNTSKLNTDNVNDKAVKTNNGREKENAEKTTKKTKDKNKDKTRKESTQKTCQKGSGDQDDNYEITLQLSDSEKMDLLEDLDHKNLDKVSSSSEDSSPDSDTSDSEASRSDTSKEDVPNKDETVLNTQPFRSEPPSKVVILNVEVIKPCDPEKDHVSPIKSNGEEIRSETVAETCIPEVPKESTMNKSRTESQITPELLKEYSDKVNENNINSDKTIVVASIDDIPVVHEEFGPKSFEETVAPAIGDNKDNRNETEDSVAMATDKNEKVIQTNNTSNGLSTTDVSIPHDVNNIEKVSEIEEPSKKHPEAVECRDNDCNFEDKEKLTTEDGELQDQSDSEVEAFEVQTEIVCISDEDEAPVKNVKQKKIKKNKKEKKAKKQKKENFREVADQNFYTQKDDEPETNKPPMTDNTDDKSPTISKATQEHTVLNPESPVDIDAYDDDDVYEILELSDDSSCYEVDGVSVLSKEPTSEEIEALSAKIDQIERVDIVTGERIEEVETSKPVNEEETESIENISWKDRYLDSTKVKKVLTTANILNAMRKKNKELKKKLIESKKIEEEAPQEIVETPVEEPVQLNVEEGSIEHFNLLEGSTKYVDPVKEPVIEKVTETNPETTTVEDKPQEVLTKEMKKDAKQLLKMYKRLLKYNDMHKEKDPNKKKKTKKQKKKKDGDPVTSVGSTENVPMVGK</sequence>
<feature type="compositionally biased region" description="Low complexity" evidence="1">
    <location>
        <begin position="98"/>
        <end position="117"/>
    </location>
</feature>
<feature type="compositionally biased region" description="Basic and acidic residues" evidence="1">
    <location>
        <begin position="55"/>
        <end position="64"/>
    </location>
</feature>
<evidence type="ECO:0000313" key="2">
    <source>
        <dbReference type="EMBL" id="CAG9120162.1"/>
    </source>
</evidence>
<evidence type="ECO:0000313" key="3">
    <source>
        <dbReference type="Proteomes" id="UP000653454"/>
    </source>
</evidence>
<feature type="compositionally biased region" description="Basic residues" evidence="1">
    <location>
        <begin position="1001"/>
        <end position="1012"/>
    </location>
</feature>
<feature type="compositionally biased region" description="Basic residues" evidence="1">
    <location>
        <begin position="83"/>
        <end position="97"/>
    </location>
</feature>
<feature type="region of interest" description="Disordered" evidence="1">
    <location>
        <begin position="494"/>
        <end position="540"/>
    </location>
</feature>
<feature type="compositionally biased region" description="Low complexity" evidence="1">
    <location>
        <begin position="132"/>
        <end position="143"/>
    </location>
</feature>
<feature type="region of interest" description="Disordered" evidence="1">
    <location>
        <begin position="339"/>
        <end position="481"/>
    </location>
</feature>
<gene>
    <name evidence="2" type="ORF">PLXY2_LOCUS7026</name>
</gene>
<feature type="region of interest" description="Disordered" evidence="1">
    <location>
        <begin position="582"/>
        <end position="686"/>
    </location>
</feature>
<feature type="compositionally biased region" description="Basic and acidic residues" evidence="1">
    <location>
        <begin position="635"/>
        <end position="671"/>
    </location>
</feature>
<feature type="compositionally biased region" description="Polar residues" evidence="1">
    <location>
        <begin position="613"/>
        <end position="628"/>
    </location>
</feature>
<feature type="compositionally biased region" description="Basic and acidic residues" evidence="1">
    <location>
        <begin position="415"/>
        <end position="431"/>
    </location>
</feature>
<dbReference type="AlphaFoldDB" id="A0A8S4EZU0"/>
<feature type="region of interest" description="Disordered" evidence="1">
    <location>
        <begin position="989"/>
        <end position="1032"/>
    </location>
</feature>
<feature type="region of interest" description="Disordered" evidence="1">
    <location>
        <begin position="39"/>
        <end position="117"/>
    </location>
</feature>
<proteinExistence type="predicted"/>
<accession>A0A8S4EZU0</accession>
<feature type="compositionally biased region" description="Basic and acidic residues" evidence="1">
    <location>
        <begin position="494"/>
        <end position="514"/>
    </location>
</feature>
<feature type="region of interest" description="Disordered" evidence="1">
    <location>
        <begin position="699"/>
        <end position="784"/>
    </location>
</feature>
<feature type="compositionally biased region" description="Basic and acidic residues" evidence="1">
    <location>
        <begin position="339"/>
        <end position="348"/>
    </location>
</feature>